<evidence type="ECO:0000313" key="1">
    <source>
        <dbReference type="EMBL" id="MBB5926478.1"/>
    </source>
</evidence>
<proteinExistence type="predicted"/>
<sequence>MGERLRKLGIRLAQTRSTALFQLSNELPAAVLARNLGIDITVAVKWQRASAGNRAAYAAEISRRTTAEQT</sequence>
<name>A0A7W9UPL1_9ACTN</name>
<protein>
    <submittedName>
        <fullName evidence="1">Uncharacterized protein</fullName>
    </submittedName>
</protein>
<comment type="caution">
    <text evidence="1">The sequence shown here is derived from an EMBL/GenBank/DDBJ whole genome shotgun (WGS) entry which is preliminary data.</text>
</comment>
<dbReference type="EMBL" id="JACHJK010000003">
    <property type="protein sequence ID" value="MBB5926478.1"/>
    <property type="molecule type" value="Genomic_DNA"/>
</dbReference>
<organism evidence="1 2">
    <name type="scientific">Streptomyces echinatus</name>
    <dbReference type="NCBI Taxonomy" id="67293"/>
    <lineage>
        <taxon>Bacteria</taxon>
        <taxon>Bacillati</taxon>
        <taxon>Actinomycetota</taxon>
        <taxon>Actinomycetes</taxon>
        <taxon>Kitasatosporales</taxon>
        <taxon>Streptomycetaceae</taxon>
        <taxon>Streptomyces</taxon>
    </lineage>
</organism>
<reference evidence="1 2" key="1">
    <citation type="submission" date="2020-08" db="EMBL/GenBank/DDBJ databases">
        <title>Genomic Encyclopedia of Type Strains, Phase III (KMG-III): the genomes of soil and plant-associated and newly described type strains.</title>
        <authorList>
            <person name="Whitman W."/>
        </authorList>
    </citation>
    <scope>NUCLEOTIDE SEQUENCE [LARGE SCALE GENOMIC DNA]</scope>
    <source>
        <strain evidence="1 2">CECT 3313</strain>
    </source>
</reference>
<evidence type="ECO:0000313" key="2">
    <source>
        <dbReference type="Proteomes" id="UP000585836"/>
    </source>
</evidence>
<keyword evidence="2" id="KW-1185">Reference proteome</keyword>
<dbReference type="Proteomes" id="UP000585836">
    <property type="component" value="Unassembled WGS sequence"/>
</dbReference>
<dbReference type="AlphaFoldDB" id="A0A7W9UPL1"/>
<gene>
    <name evidence="1" type="ORF">FHS34_001934</name>
</gene>
<accession>A0A7W9UPL1</accession>
<dbReference type="RefSeq" id="WP_184963227.1">
    <property type="nucleotide sequence ID" value="NZ_BAAAWF010000083.1"/>
</dbReference>